<feature type="coiled-coil region" evidence="1">
    <location>
        <begin position="269"/>
        <end position="334"/>
    </location>
</feature>
<dbReference type="EMBL" id="JBHSON010000059">
    <property type="protein sequence ID" value="MFC5750849.1"/>
    <property type="molecule type" value="Genomic_DNA"/>
</dbReference>
<dbReference type="RefSeq" id="WP_378286650.1">
    <property type="nucleotide sequence ID" value="NZ_JBHSON010000059.1"/>
</dbReference>
<comment type="caution">
    <text evidence="3">The sequence shown here is derived from an EMBL/GenBank/DDBJ whole genome shotgun (WGS) entry which is preliminary data.</text>
</comment>
<dbReference type="SUPFAM" id="SSF52540">
    <property type="entry name" value="P-loop containing nucleoside triphosphate hydrolases"/>
    <property type="match status" value="1"/>
</dbReference>
<evidence type="ECO:0000313" key="4">
    <source>
        <dbReference type="Proteomes" id="UP001596074"/>
    </source>
</evidence>
<accession>A0ABW1A997</accession>
<gene>
    <name evidence="3" type="ORF">ACFPZN_34970</name>
</gene>
<organism evidence="3 4">
    <name type="scientific">Actinomadura rugatobispora</name>
    <dbReference type="NCBI Taxonomy" id="1994"/>
    <lineage>
        <taxon>Bacteria</taxon>
        <taxon>Bacillati</taxon>
        <taxon>Actinomycetota</taxon>
        <taxon>Actinomycetes</taxon>
        <taxon>Streptosporangiales</taxon>
        <taxon>Thermomonosporaceae</taxon>
        <taxon>Actinomadura</taxon>
    </lineage>
</organism>
<evidence type="ECO:0000256" key="1">
    <source>
        <dbReference type="SAM" id="Coils"/>
    </source>
</evidence>
<proteinExistence type="predicted"/>
<sequence>MRTPEIKLTILGATGSGKTTLMLGMYAMLATGVHGYHLFTRDPDDHIDLTRRWDTLYTRGELPPPTDEVPTAYQMIFNHGLETMLHLDFVDFRGGAGTASTRDADTAADIPTLRERLAESNSIYLVLDGHHVGDWIREECAGMQVTGAMGLSIFTQTIMRLFQQFKEEGRARPSLVVIVTKCDVLEERSGMPRQDALRVMVKNLKKLVPFAYYPGVTAMICPVQLGRFGVEPGGTVKPGQVDPIFVHKPLIFSLMHYLTEQAAFDRRDLKEVESRRADARTELEQLRSGFGAGFFRGGEIRRKSGEIEFAAQRAADLQKELDTAQQRAAQLMGELDGLPIIKDGVVR</sequence>
<protein>
    <recommendedName>
        <fullName evidence="2">Double-GTPase 2 domain-containing protein</fullName>
    </recommendedName>
</protein>
<feature type="domain" description="Double-GTPase 2" evidence="2">
    <location>
        <begin position="8"/>
        <end position="194"/>
    </location>
</feature>
<reference evidence="4" key="1">
    <citation type="journal article" date="2019" name="Int. J. Syst. Evol. Microbiol.">
        <title>The Global Catalogue of Microorganisms (GCM) 10K type strain sequencing project: providing services to taxonomists for standard genome sequencing and annotation.</title>
        <authorList>
            <consortium name="The Broad Institute Genomics Platform"/>
            <consortium name="The Broad Institute Genome Sequencing Center for Infectious Disease"/>
            <person name="Wu L."/>
            <person name="Ma J."/>
        </authorList>
    </citation>
    <scope>NUCLEOTIDE SEQUENCE [LARGE SCALE GENOMIC DNA]</scope>
    <source>
        <strain evidence="4">KCTC 42087</strain>
    </source>
</reference>
<name>A0ABW1A997_9ACTN</name>
<keyword evidence="1" id="KW-0175">Coiled coil</keyword>
<dbReference type="InterPro" id="IPR027417">
    <property type="entry name" value="P-loop_NTPase"/>
</dbReference>
<evidence type="ECO:0000313" key="3">
    <source>
        <dbReference type="EMBL" id="MFC5750849.1"/>
    </source>
</evidence>
<dbReference type="Gene3D" id="3.40.50.300">
    <property type="entry name" value="P-loop containing nucleotide triphosphate hydrolases"/>
    <property type="match status" value="1"/>
</dbReference>
<keyword evidence="4" id="KW-1185">Reference proteome</keyword>
<dbReference type="Pfam" id="PF19993">
    <property type="entry name" value="DO-GTPase2"/>
    <property type="match status" value="1"/>
</dbReference>
<dbReference type="Proteomes" id="UP001596074">
    <property type="component" value="Unassembled WGS sequence"/>
</dbReference>
<dbReference type="InterPro" id="IPR045528">
    <property type="entry name" value="DO-GTPase2"/>
</dbReference>
<evidence type="ECO:0000259" key="2">
    <source>
        <dbReference type="Pfam" id="PF19993"/>
    </source>
</evidence>